<gene>
    <name evidence="1" type="ORF">PR048_023770</name>
</gene>
<accession>A0ABQ9GV14</accession>
<dbReference type="InterPro" id="IPR005312">
    <property type="entry name" value="DUF1759"/>
</dbReference>
<dbReference type="Proteomes" id="UP001159363">
    <property type="component" value="Chromosome 8"/>
</dbReference>
<reference evidence="1 2" key="1">
    <citation type="submission" date="2023-02" db="EMBL/GenBank/DDBJ databases">
        <title>LHISI_Scaffold_Assembly.</title>
        <authorList>
            <person name="Stuart O.P."/>
            <person name="Cleave R."/>
            <person name="Magrath M.J.L."/>
            <person name="Mikheyev A.S."/>
        </authorList>
    </citation>
    <scope>NUCLEOTIDE SEQUENCE [LARGE SCALE GENOMIC DNA]</scope>
    <source>
        <strain evidence="1">Daus_M_001</strain>
        <tissue evidence="1">Leg muscle</tissue>
    </source>
</reference>
<protein>
    <submittedName>
        <fullName evidence="1">Uncharacterized protein</fullName>
    </submittedName>
</protein>
<sequence length="130" mass="14932">MPAIELPKFNGYVMQWQAFYDLFLMLVHNNRRLHEVEKFLYLKSSLQSEASALVSTLPVTNANYEVPRNLLLIFNAPLVSSDCVQSIKGLLNLVTENIGVLKVICLRTDQWNAILLNLLVRKLDCQLREQ</sequence>
<keyword evidence="2" id="KW-1185">Reference proteome</keyword>
<comment type="caution">
    <text evidence="1">The sequence shown here is derived from an EMBL/GenBank/DDBJ whole genome shotgun (WGS) entry which is preliminary data.</text>
</comment>
<dbReference type="EMBL" id="JARBHB010000009">
    <property type="protein sequence ID" value="KAJ8875867.1"/>
    <property type="molecule type" value="Genomic_DNA"/>
</dbReference>
<evidence type="ECO:0000313" key="2">
    <source>
        <dbReference type="Proteomes" id="UP001159363"/>
    </source>
</evidence>
<name>A0ABQ9GV14_9NEOP</name>
<evidence type="ECO:0000313" key="1">
    <source>
        <dbReference type="EMBL" id="KAJ8875867.1"/>
    </source>
</evidence>
<dbReference type="Pfam" id="PF03564">
    <property type="entry name" value="DUF1759"/>
    <property type="match status" value="1"/>
</dbReference>
<organism evidence="1 2">
    <name type="scientific">Dryococelus australis</name>
    <dbReference type="NCBI Taxonomy" id="614101"/>
    <lineage>
        <taxon>Eukaryota</taxon>
        <taxon>Metazoa</taxon>
        <taxon>Ecdysozoa</taxon>
        <taxon>Arthropoda</taxon>
        <taxon>Hexapoda</taxon>
        <taxon>Insecta</taxon>
        <taxon>Pterygota</taxon>
        <taxon>Neoptera</taxon>
        <taxon>Polyneoptera</taxon>
        <taxon>Phasmatodea</taxon>
        <taxon>Verophasmatodea</taxon>
        <taxon>Anareolatae</taxon>
        <taxon>Phasmatidae</taxon>
        <taxon>Eurycanthinae</taxon>
        <taxon>Dryococelus</taxon>
    </lineage>
</organism>
<proteinExistence type="predicted"/>